<organism evidence="2 3">
    <name type="scientific">Apiotrichum porosum</name>
    <dbReference type="NCBI Taxonomy" id="105984"/>
    <lineage>
        <taxon>Eukaryota</taxon>
        <taxon>Fungi</taxon>
        <taxon>Dikarya</taxon>
        <taxon>Basidiomycota</taxon>
        <taxon>Agaricomycotina</taxon>
        <taxon>Tremellomycetes</taxon>
        <taxon>Trichosporonales</taxon>
        <taxon>Trichosporonaceae</taxon>
        <taxon>Apiotrichum</taxon>
    </lineage>
</organism>
<proteinExistence type="predicted"/>
<reference evidence="2 3" key="1">
    <citation type="submission" date="2018-11" db="EMBL/GenBank/DDBJ databases">
        <title>Genome sequence of Apiotrichum porosum DSM 27194.</title>
        <authorList>
            <person name="Aliyu H."/>
            <person name="Gorte O."/>
            <person name="Ochsenreither K."/>
        </authorList>
    </citation>
    <scope>NUCLEOTIDE SEQUENCE [LARGE SCALE GENOMIC DNA]</scope>
    <source>
        <strain evidence="2 3">DSM 27194</strain>
    </source>
</reference>
<feature type="chain" id="PRO_5019060288" description="Malate dehydrogenase" evidence="1">
    <location>
        <begin position="20"/>
        <end position="216"/>
    </location>
</feature>
<keyword evidence="1" id="KW-0732">Signal</keyword>
<dbReference type="RefSeq" id="XP_028476306.1">
    <property type="nucleotide sequence ID" value="XM_028623373.1"/>
</dbReference>
<evidence type="ECO:0000313" key="2">
    <source>
        <dbReference type="EMBL" id="RSH81851.1"/>
    </source>
</evidence>
<dbReference type="Pfam" id="PF11937">
    <property type="entry name" value="DUF3455"/>
    <property type="match status" value="1"/>
</dbReference>
<protein>
    <recommendedName>
        <fullName evidence="4">Malate dehydrogenase</fullName>
    </recommendedName>
</protein>
<keyword evidence="3" id="KW-1185">Reference proteome</keyword>
<dbReference type="PANTHER" id="PTHR35567">
    <property type="entry name" value="MALATE DEHYDROGENASE (AFU_ORTHOLOGUE AFUA_2G13800)"/>
    <property type="match status" value="1"/>
</dbReference>
<gene>
    <name evidence="2" type="ORF">EHS24_008046</name>
</gene>
<dbReference type="InterPro" id="IPR021851">
    <property type="entry name" value="DUF3455"/>
</dbReference>
<dbReference type="AlphaFoldDB" id="A0A427XSX6"/>
<name>A0A427XSX6_9TREE</name>
<comment type="caution">
    <text evidence="2">The sequence shown here is derived from an EMBL/GenBank/DDBJ whole genome shotgun (WGS) entry which is preliminary data.</text>
</comment>
<evidence type="ECO:0000256" key="1">
    <source>
        <dbReference type="SAM" id="SignalP"/>
    </source>
</evidence>
<dbReference type="PANTHER" id="PTHR35567:SF1">
    <property type="entry name" value="CONSERVED FUNGAL PROTEIN (AFU_ORTHOLOGUE AFUA_1G14230)"/>
    <property type="match status" value="1"/>
</dbReference>
<evidence type="ECO:0008006" key="4">
    <source>
        <dbReference type="Google" id="ProtNLM"/>
    </source>
</evidence>
<dbReference type="Proteomes" id="UP000279236">
    <property type="component" value="Unassembled WGS sequence"/>
</dbReference>
<feature type="signal peptide" evidence="1">
    <location>
        <begin position="1"/>
        <end position="19"/>
    </location>
</feature>
<dbReference type="OrthoDB" id="1859733at2759"/>
<sequence length="216" mass="23082">MSTMRIFLITILFVVTATARWVKDLCPAGDAAPIFPANQTVLGLPTNKTLNFVTVGRGVQDYTCSRRTFVSNGTRANLYDVGCFLTGQSLIPTSQLAASLPALALENIRFPQIGAIPQLALEHQFVPNPAGGAGTFPQFLDPGTGFFVVLSVNASFPAPQSATAVPWLELAAIDGDFDFGTTAFRTDTVGGVAPPSRCQRGQTVSVPYAALYWFYI</sequence>
<evidence type="ECO:0000313" key="3">
    <source>
        <dbReference type="Proteomes" id="UP000279236"/>
    </source>
</evidence>
<dbReference type="GeneID" id="39592589"/>
<dbReference type="EMBL" id="RSCE01000006">
    <property type="protein sequence ID" value="RSH81851.1"/>
    <property type="molecule type" value="Genomic_DNA"/>
</dbReference>
<accession>A0A427XSX6</accession>